<dbReference type="Gene3D" id="3.30.1390.20">
    <property type="entry name" value="Ribosomal protein L30, ferredoxin-like fold domain"/>
    <property type="match status" value="1"/>
</dbReference>
<evidence type="ECO:0000313" key="6">
    <source>
        <dbReference type="EMBL" id="KAL3777128.1"/>
    </source>
</evidence>
<evidence type="ECO:0000256" key="2">
    <source>
        <dbReference type="ARBA" id="ARBA00022980"/>
    </source>
</evidence>
<evidence type="ECO:0000256" key="1">
    <source>
        <dbReference type="ARBA" id="ARBA00007594"/>
    </source>
</evidence>
<dbReference type="InterPro" id="IPR016082">
    <property type="entry name" value="Ribosomal_uL30_ferredoxin-like"/>
</dbReference>
<evidence type="ECO:0000313" key="7">
    <source>
        <dbReference type="Proteomes" id="UP001530400"/>
    </source>
</evidence>
<comment type="caution">
    <text evidence="6">The sequence shown here is derived from an EMBL/GenBank/DDBJ whole genome shotgun (WGS) entry which is preliminary data.</text>
</comment>
<dbReference type="AlphaFoldDB" id="A0ABD3NPA1"/>
<comment type="similarity">
    <text evidence="1">Belongs to the universal ribosomal protein uL30 family.</text>
</comment>
<keyword evidence="2" id="KW-0689">Ribosomal protein</keyword>
<evidence type="ECO:0000256" key="4">
    <source>
        <dbReference type="SAM" id="MobiDB-lite"/>
    </source>
</evidence>
<dbReference type="InterPro" id="IPR036919">
    <property type="entry name" value="Ribo_uL30_ferredoxin-like_sf"/>
</dbReference>
<dbReference type="Proteomes" id="UP001530400">
    <property type="component" value="Unassembled WGS sequence"/>
</dbReference>
<evidence type="ECO:0000259" key="5">
    <source>
        <dbReference type="Pfam" id="PF00327"/>
    </source>
</evidence>
<proteinExistence type="inferred from homology"/>
<reference evidence="6 7" key="1">
    <citation type="submission" date="2024-10" db="EMBL/GenBank/DDBJ databases">
        <title>Updated reference genomes for cyclostephanoid diatoms.</title>
        <authorList>
            <person name="Roberts W.R."/>
            <person name="Alverson A.J."/>
        </authorList>
    </citation>
    <scope>NUCLEOTIDE SEQUENCE [LARGE SCALE GENOMIC DNA]</scope>
    <source>
        <strain evidence="6 7">AJA010-31</strain>
    </source>
</reference>
<dbReference type="InterPro" id="IPR039699">
    <property type="entry name" value="Ribosomal_uL30"/>
</dbReference>
<sequence length="321" mass="36766">MNTDLQLVPESLLKKRHDLDALKARRAAALLSNPRTSRKNVSKKQLRILKPETILCQARARKNAVIRYNRVQKKGMQKRVSNDKVVKKKYWDEDREEEIEESEVLRQKELEASAAAEAENEVSDAEEDVTSKKKKKNRPTEAHVQEIPYCANSIGASTIFCTLIRPAVHTTPKTVRRTLSTLRLRKVHEGVFLQYTPAVRKMLHLVEPYVLYGVPSVETIGDLVRRRGFCKIDGKRVQISDNNIIEEQLGDAGLICVEDLIAVLTSKEISDEAFGRVSKFLWPFRMSARKSKFQKRMLDLKDGKLYGDQGEVMNGYIREML</sequence>
<dbReference type="SUPFAM" id="SSF55129">
    <property type="entry name" value="Ribosomal protein L30p/L7e"/>
    <property type="match status" value="1"/>
</dbReference>
<dbReference type="PANTHER" id="PTHR11524">
    <property type="entry name" value="60S RIBOSOMAL PROTEIN L7"/>
    <property type="match status" value="1"/>
</dbReference>
<protein>
    <recommendedName>
        <fullName evidence="5">Large ribosomal subunit protein uL30-like ferredoxin-like fold domain-containing protein</fullName>
    </recommendedName>
</protein>
<dbReference type="CDD" id="cd01657">
    <property type="entry name" value="Ribosomal_L7_archeal_euk"/>
    <property type="match status" value="1"/>
</dbReference>
<feature type="compositionally biased region" description="Acidic residues" evidence="4">
    <location>
        <begin position="118"/>
        <end position="128"/>
    </location>
</feature>
<gene>
    <name evidence="6" type="ORF">ACHAWO_004094</name>
</gene>
<name>A0ABD3NPA1_9STRA</name>
<organism evidence="6 7">
    <name type="scientific">Cyclotella atomus</name>
    <dbReference type="NCBI Taxonomy" id="382360"/>
    <lineage>
        <taxon>Eukaryota</taxon>
        <taxon>Sar</taxon>
        <taxon>Stramenopiles</taxon>
        <taxon>Ochrophyta</taxon>
        <taxon>Bacillariophyta</taxon>
        <taxon>Coscinodiscophyceae</taxon>
        <taxon>Thalassiosirophycidae</taxon>
        <taxon>Stephanodiscales</taxon>
        <taxon>Stephanodiscaceae</taxon>
        <taxon>Cyclotella</taxon>
    </lineage>
</organism>
<accession>A0ABD3NPA1</accession>
<dbReference type="InterPro" id="IPR035808">
    <property type="entry name" value="Ribosomal_uL30_euk_arc"/>
</dbReference>
<feature type="region of interest" description="Disordered" evidence="4">
    <location>
        <begin position="114"/>
        <end position="142"/>
    </location>
</feature>
<dbReference type="EMBL" id="JALLPJ020001064">
    <property type="protein sequence ID" value="KAL3777128.1"/>
    <property type="molecule type" value="Genomic_DNA"/>
</dbReference>
<dbReference type="GO" id="GO:1990904">
    <property type="term" value="C:ribonucleoprotein complex"/>
    <property type="evidence" value="ECO:0007669"/>
    <property type="project" value="UniProtKB-KW"/>
</dbReference>
<dbReference type="PANTHER" id="PTHR11524:SF16">
    <property type="entry name" value="LARGE RIBOSOMAL SUBUNIT PROTEIN UL30"/>
    <property type="match status" value="1"/>
</dbReference>
<keyword evidence="3" id="KW-0687">Ribonucleoprotein</keyword>
<evidence type="ECO:0000256" key="3">
    <source>
        <dbReference type="ARBA" id="ARBA00023274"/>
    </source>
</evidence>
<dbReference type="GO" id="GO:0005840">
    <property type="term" value="C:ribosome"/>
    <property type="evidence" value="ECO:0007669"/>
    <property type="project" value="UniProtKB-KW"/>
</dbReference>
<feature type="domain" description="Large ribosomal subunit protein uL30-like ferredoxin-like fold" evidence="5">
    <location>
        <begin position="159"/>
        <end position="210"/>
    </location>
</feature>
<keyword evidence="7" id="KW-1185">Reference proteome</keyword>
<dbReference type="Pfam" id="PF00327">
    <property type="entry name" value="Ribosomal_L30"/>
    <property type="match status" value="1"/>
</dbReference>